<dbReference type="GO" id="GO:0000049">
    <property type="term" value="F:tRNA binding"/>
    <property type="evidence" value="ECO:0007669"/>
    <property type="project" value="UniProtKB-UniRule"/>
</dbReference>
<evidence type="ECO:0000256" key="2">
    <source>
        <dbReference type="ARBA" id="ARBA00022694"/>
    </source>
</evidence>
<dbReference type="GO" id="GO:0042781">
    <property type="term" value="F:3'-tRNA processing endoribonuclease activity"/>
    <property type="evidence" value="ECO:0007669"/>
    <property type="project" value="TreeGrafter"/>
</dbReference>
<dbReference type="Gene3D" id="3.30.230.10">
    <property type="match status" value="1"/>
</dbReference>
<comment type="function">
    <text evidence="1 7">RNaseP catalyzes the removal of the 5'-leader sequence from pre-tRNA to produce the mature 5'-terminus. It can also cleave other RNA substrates such as 4.5S RNA. The protein component plays an auxiliary but essential role in vivo by binding to the 5'-leader sequence and broadening the substrate specificity of the ribozyme.</text>
</comment>
<dbReference type="Pfam" id="PF00825">
    <property type="entry name" value="Ribonuclease_P"/>
    <property type="match status" value="1"/>
</dbReference>
<dbReference type="SUPFAM" id="SSF54211">
    <property type="entry name" value="Ribosomal protein S5 domain 2-like"/>
    <property type="match status" value="1"/>
</dbReference>
<evidence type="ECO:0000256" key="5">
    <source>
        <dbReference type="ARBA" id="ARBA00022801"/>
    </source>
</evidence>
<organism evidence="9 10">
    <name type="scientific">Desulfofundulus thermobenzoicus</name>
    <dbReference type="NCBI Taxonomy" id="29376"/>
    <lineage>
        <taxon>Bacteria</taxon>
        <taxon>Bacillati</taxon>
        <taxon>Bacillota</taxon>
        <taxon>Clostridia</taxon>
        <taxon>Eubacteriales</taxon>
        <taxon>Peptococcaceae</taxon>
        <taxon>Desulfofundulus</taxon>
    </lineage>
</organism>
<dbReference type="GO" id="GO:0004526">
    <property type="term" value="F:ribonuclease P activity"/>
    <property type="evidence" value="ECO:0007669"/>
    <property type="project" value="UniProtKB-UniRule"/>
</dbReference>
<dbReference type="GO" id="GO:0001682">
    <property type="term" value="P:tRNA 5'-leader removal"/>
    <property type="evidence" value="ECO:0007669"/>
    <property type="project" value="UniProtKB-UniRule"/>
</dbReference>
<protein>
    <recommendedName>
        <fullName evidence="7 8">Ribonuclease P protein component</fullName>
        <shortName evidence="7">RNase P protein</shortName>
        <shortName evidence="7">RNaseP protein</shortName>
        <ecNumber evidence="7 8">3.1.26.5</ecNumber>
    </recommendedName>
    <alternativeName>
        <fullName evidence="7">Protein C5</fullName>
    </alternativeName>
</protein>
<comment type="similarity">
    <text evidence="7">Belongs to the RnpA family.</text>
</comment>
<gene>
    <name evidence="7 9" type="primary">rnpA</name>
    <name evidence="9" type="ORF">GFC01_13220</name>
</gene>
<dbReference type="OrthoDB" id="9810867at2"/>
<dbReference type="EC" id="3.1.26.5" evidence="7 8"/>
<dbReference type="PROSITE" id="PS00648">
    <property type="entry name" value="RIBONUCLEASE_P"/>
    <property type="match status" value="1"/>
</dbReference>
<dbReference type="PANTHER" id="PTHR33992:SF1">
    <property type="entry name" value="RIBONUCLEASE P PROTEIN COMPONENT"/>
    <property type="match status" value="1"/>
</dbReference>
<comment type="caution">
    <text evidence="9">The sequence shown here is derived from an EMBL/GenBank/DDBJ whole genome shotgun (WGS) entry which is preliminary data.</text>
</comment>
<dbReference type="Proteomes" id="UP000441717">
    <property type="component" value="Unassembled WGS sequence"/>
</dbReference>
<dbReference type="HAMAP" id="MF_00227">
    <property type="entry name" value="RNase_P"/>
    <property type="match status" value="1"/>
</dbReference>
<accession>A0A6N7ITE4</accession>
<evidence type="ECO:0000256" key="1">
    <source>
        <dbReference type="ARBA" id="ARBA00002663"/>
    </source>
</evidence>
<sequence>MGTGLQVIKRNRDFQRVYKRGFSVANRVLVLYLCRNKGQVRRFGFSVSKKVGKAVVRNRVRRILREICRLHQDWFPQGHDVVIVARKEAVGRDFTDLSVRLQKLTARAGGKSQCAR</sequence>
<keyword evidence="6 7" id="KW-0694">RNA-binding</keyword>
<name>A0A6N7ITE4_9FIRM</name>
<keyword evidence="3 7" id="KW-0540">Nuclease</keyword>
<evidence type="ECO:0000313" key="9">
    <source>
        <dbReference type="EMBL" id="MQL53201.1"/>
    </source>
</evidence>
<dbReference type="NCBIfam" id="TIGR00188">
    <property type="entry name" value="rnpA"/>
    <property type="match status" value="1"/>
</dbReference>
<evidence type="ECO:0000256" key="8">
    <source>
        <dbReference type="NCBIfam" id="TIGR00188"/>
    </source>
</evidence>
<evidence type="ECO:0000313" key="10">
    <source>
        <dbReference type="Proteomes" id="UP000441717"/>
    </source>
</evidence>
<evidence type="ECO:0000256" key="6">
    <source>
        <dbReference type="ARBA" id="ARBA00022884"/>
    </source>
</evidence>
<keyword evidence="2 7" id="KW-0819">tRNA processing</keyword>
<keyword evidence="5 7" id="KW-0378">Hydrolase</keyword>
<dbReference type="InterPro" id="IPR020568">
    <property type="entry name" value="Ribosomal_Su5_D2-typ_SF"/>
</dbReference>
<dbReference type="GO" id="GO:0030677">
    <property type="term" value="C:ribonuclease P complex"/>
    <property type="evidence" value="ECO:0007669"/>
    <property type="project" value="TreeGrafter"/>
</dbReference>
<keyword evidence="10" id="KW-1185">Reference proteome</keyword>
<proteinExistence type="inferred from homology"/>
<comment type="catalytic activity">
    <reaction evidence="7">
        <text>Endonucleolytic cleavage of RNA, removing 5'-extranucleotides from tRNA precursor.</text>
        <dbReference type="EC" id="3.1.26.5"/>
    </reaction>
</comment>
<reference evidence="9 10" key="1">
    <citation type="submission" date="2019-10" db="EMBL/GenBank/DDBJ databases">
        <title>Comparative genomics of sulfur disproportionating microorganisms.</title>
        <authorList>
            <person name="Ward L.M."/>
            <person name="Bertran E."/>
            <person name="Johnston D."/>
        </authorList>
    </citation>
    <scope>NUCLEOTIDE SEQUENCE [LARGE SCALE GENOMIC DNA]</scope>
    <source>
        <strain evidence="9 10">DSM 14055</strain>
    </source>
</reference>
<keyword evidence="4 7" id="KW-0255">Endonuclease</keyword>
<evidence type="ECO:0000256" key="4">
    <source>
        <dbReference type="ARBA" id="ARBA00022759"/>
    </source>
</evidence>
<dbReference type="InterPro" id="IPR020539">
    <property type="entry name" value="RNase_P_CS"/>
</dbReference>
<dbReference type="AlphaFoldDB" id="A0A6N7ITE4"/>
<comment type="subunit">
    <text evidence="7">Consists of a catalytic RNA component (M1 or rnpB) and a protein subunit.</text>
</comment>
<dbReference type="EMBL" id="WHYR01000041">
    <property type="protein sequence ID" value="MQL53201.1"/>
    <property type="molecule type" value="Genomic_DNA"/>
</dbReference>
<evidence type="ECO:0000256" key="7">
    <source>
        <dbReference type="HAMAP-Rule" id="MF_00227"/>
    </source>
</evidence>
<dbReference type="PANTHER" id="PTHR33992">
    <property type="entry name" value="RIBONUCLEASE P PROTEIN COMPONENT"/>
    <property type="match status" value="1"/>
</dbReference>
<dbReference type="InterPro" id="IPR014721">
    <property type="entry name" value="Ribsml_uS5_D2-typ_fold_subgr"/>
</dbReference>
<evidence type="ECO:0000256" key="3">
    <source>
        <dbReference type="ARBA" id="ARBA00022722"/>
    </source>
</evidence>
<dbReference type="InterPro" id="IPR000100">
    <property type="entry name" value="RNase_P"/>
</dbReference>